<dbReference type="AlphaFoldDB" id="A0A2K1J587"/>
<dbReference type="PANTHER" id="PTHR42894">
    <property type="entry name" value="N-(5'-PHOSPHORIBOSYL)ANTHRANILATE ISOMERASE"/>
    <property type="match status" value="1"/>
</dbReference>
<evidence type="ECO:0000256" key="5">
    <source>
        <dbReference type="ARBA" id="ARBA00022822"/>
    </source>
</evidence>
<feature type="domain" description="N-(5'phosphoribosyl) anthranilate isomerase (PRAI)" evidence="8">
    <location>
        <begin position="81"/>
        <end position="283"/>
    </location>
</feature>
<evidence type="ECO:0000259" key="8">
    <source>
        <dbReference type="Pfam" id="PF00697"/>
    </source>
</evidence>
<dbReference type="InterPro" id="IPR001240">
    <property type="entry name" value="PRAI_dom"/>
</dbReference>
<name>A0A2K1J587_PHYPA</name>
<dbReference type="InterPro" id="IPR011060">
    <property type="entry name" value="RibuloseP-bd_barrel"/>
</dbReference>
<reference evidence="9 11" key="2">
    <citation type="journal article" date="2018" name="Plant J.">
        <title>The Physcomitrella patens chromosome-scale assembly reveals moss genome structure and evolution.</title>
        <authorList>
            <person name="Lang D."/>
            <person name="Ullrich K.K."/>
            <person name="Murat F."/>
            <person name="Fuchs J."/>
            <person name="Jenkins J."/>
            <person name="Haas F.B."/>
            <person name="Piednoel M."/>
            <person name="Gundlach H."/>
            <person name="Van Bel M."/>
            <person name="Meyberg R."/>
            <person name="Vives C."/>
            <person name="Morata J."/>
            <person name="Symeonidi A."/>
            <person name="Hiss M."/>
            <person name="Muchero W."/>
            <person name="Kamisugi Y."/>
            <person name="Saleh O."/>
            <person name="Blanc G."/>
            <person name="Decker E.L."/>
            <person name="van Gessel N."/>
            <person name="Grimwood J."/>
            <person name="Hayes R.D."/>
            <person name="Graham S.W."/>
            <person name="Gunter L.E."/>
            <person name="McDaniel S.F."/>
            <person name="Hoernstein S.N.W."/>
            <person name="Larsson A."/>
            <person name="Li F.W."/>
            <person name="Perroud P.F."/>
            <person name="Phillips J."/>
            <person name="Ranjan P."/>
            <person name="Rokshar D.S."/>
            <person name="Rothfels C.J."/>
            <person name="Schneider L."/>
            <person name="Shu S."/>
            <person name="Stevenson D.W."/>
            <person name="Thummler F."/>
            <person name="Tillich M."/>
            <person name="Villarreal Aguilar J.C."/>
            <person name="Widiez T."/>
            <person name="Wong G.K."/>
            <person name="Wymore A."/>
            <person name="Zhang Y."/>
            <person name="Zimmer A.D."/>
            <person name="Quatrano R.S."/>
            <person name="Mayer K.F.X."/>
            <person name="Goodstein D."/>
            <person name="Casacuberta J.M."/>
            <person name="Vandepoele K."/>
            <person name="Reski R."/>
            <person name="Cuming A.C."/>
            <person name="Tuskan G.A."/>
            <person name="Maumus F."/>
            <person name="Salse J."/>
            <person name="Schmutz J."/>
            <person name="Rensing S.A."/>
        </authorList>
    </citation>
    <scope>NUCLEOTIDE SEQUENCE [LARGE SCALE GENOMIC DNA]</scope>
    <source>
        <strain evidence="10 11">cv. Gransden 2004</strain>
    </source>
</reference>
<organism evidence="9">
    <name type="scientific">Physcomitrium patens</name>
    <name type="common">Spreading-leaved earth moss</name>
    <name type="synonym">Physcomitrella patens</name>
    <dbReference type="NCBI Taxonomy" id="3218"/>
    <lineage>
        <taxon>Eukaryota</taxon>
        <taxon>Viridiplantae</taxon>
        <taxon>Streptophyta</taxon>
        <taxon>Embryophyta</taxon>
        <taxon>Bryophyta</taxon>
        <taxon>Bryophytina</taxon>
        <taxon>Bryopsida</taxon>
        <taxon>Funariidae</taxon>
        <taxon>Funariales</taxon>
        <taxon>Funariaceae</taxon>
        <taxon>Physcomitrium</taxon>
    </lineage>
</organism>
<keyword evidence="11" id="KW-1185">Reference proteome</keyword>
<dbReference type="GeneID" id="112294463"/>
<dbReference type="InterPro" id="IPR044643">
    <property type="entry name" value="TrpF_fam"/>
</dbReference>
<keyword evidence="7" id="KW-0413">Isomerase</keyword>
<comment type="pathway">
    <text evidence="1">Amino-acid biosynthesis; L-tryptophan biosynthesis; L-tryptophan from chorismate: step 3/5.</text>
</comment>
<dbReference type="PANTHER" id="PTHR42894:SF1">
    <property type="entry name" value="N-(5'-PHOSPHORIBOSYL)ANTHRANILATE ISOMERASE"/>
    <property type="match status" value="1"/>
</dbReference>
<dbReference type="EC" id="5.3.1.24" evidence="3"/>
<dbReference type="Proteomes" id="UP000006727">
    <property type="component" value="Chromosome 17"/>
</dbReference>
<dbReference type="Pfam" id="PF00697">
    <property type="entry name" value="PRAI"/>
    <property type="match status" value="1"/>
</dbReference>
<proteinExistence type="inferred from homology"/>
<keyword evidence="6" id="KW-0057">Aromatic amino acid biosynthesis</keyword>
<evidence type="ECO:0000256" key="1">
    <source>
        <dbReference type="ARBA" id="ARBA00004664"/>
    </source>
</evidence>
<dbReference type="Gramene" id="Pp3c17_23550V3.2">
    <property type="protein sequence ID" value="Pp3c17_23550V3.2"/>
    <property type="gene ID" value="Pp3c17_23550"/>
</dbReference>
<dbReference type="STRING" id="3218.A0A2K1J587"/>
<evidence type="ECO:0000313" key="9">
    <source>
        <dbReference type="EMBL" id="PNR36691.1"/>
    </source>
</evidence>
<evidence type="ECO:0000256" key="2">
    <source>
        <dbReference type="ARBA" id="ARBA00007571"/>
    </source>
</evidence>
<dbReference type="CDD" id="cd00405">
    <property type="entry name" value="PRAI"/>
    <property type="match status" value="1"/>
</dbReference>
<dbReference type="EnsemblPlants" id="Pp3c17_23550V3.2">
    <property type="protein sequence ID" value="Pp3c17_23550V3.2"/>
    <property type="gene ID" value="Pp3c17_23550"/>
</dbReference>
<dbReference type="PaxDb" id="3218-PP1S68_239V6.1"/>
<evidence type="ECO:0000256" key="7">
    <source>
        <dbReference type="ARBA" id="ARBA00023235"/>
    </source>
</evidence>
<dbReference type="RefSeq" id="XP_024400670.1">
    <property type="nucleotide sequence ID" value="XM_024544902.2"/>
</dbReference>
<reference evidence="10" key="3">
    <citation type="submission" date="2020-12" db="UniProtKB">
        <authorList>
            <consortium name="EnsemblPlants"/>
        </authorList>
    </citation>
    <scope>IDENTIFICATION</scope>
</reference>
<dbReference type="SUPFAM" id="SSF51366">
    <property type="entry name" value="Ribulose-phoshate binding barrel"/>
    <property type="match status" value="1"/>
</dbReference>
<dbReference type="EMBL" id="ABEU02000017">
    <property type="protein sequence ID" value="PNR36691.1"/>
    <property type="molecule type" value="Genomic_DNA"/>
</dbReference>
<dbReference type="FunFam" id="3.20.20.70:FF:000075">
    <property type="entry name" value="Tryptophan biosynthesis protein TRP1"/>
    <property type="match status" value="1"/>
</dbReference>
<evidence type="ECO:0000256" key="3">
    <source>
        <dbReference type="ARBA" id="ARBA00012572"/>
    </source>
</evidence>
<comment type="similarity">
    <text evidence="2">Belongs to the TrpF family.</text>
</comment>
<protein>
    <recommendedName>
        <fullName evidence="3">phosphoribosylanthranilate isomerase</fullName>
        <ecNumber evidence="3">5.3.1.24</ecNumber>
    </recommendedName>
</protein>
<dbReference type="GO" id="GO:0000162">
    <property type="term" value="P:L-tryptophan biosynthetic process"/>
    <property type="evidence" value="ECO:0000318"/>
    <property type="project" value="GO_Central"/>
</dbReference>
<dbReference type="InterPro" id="IPR013785">
    <property type="entry name" value="Aldolase_TIM"/>
</dbReference>
<evidence type="ECO:0000256" key="6">
    <source>
        <dbReference type="ARBA" id="ARBA00023141"/>
    </source>
</evidence>
<evidence type="ECO:0000256" key="4">
    <source>
        <dbReference type="ARBA" id="ARBA00022605"/>
    </source>
</evidence>
<dbReference type="Gene3D" id="3.20.20.70">
    <property type="entry name" value="Aldolase class I"/>
    <property type="match status" value="1"/>
</dbReference>
<reference evidence="9 11" key="1">
    <citation type="journal article" date="2008" name="Science">
        <title>The Physcomitrella genome reveals evolutionary insights into the conquest of land by plants.</title>
        <authorList>
            <person name="Rensing S."/>
            <person name="Lang D."/>
            <person name="Zimmer A."/>
            <person name="Terry A."/>
            <person name="Salamov A."/>
            <person name="Shapiro H."/>
            <person name="Nishiyama T."/>
            <person name="Perroud P.-F."/>
            <person name="Lindquist E."/>
            <person name="Kamisugi Y."/>
            <person name="Tanahashi T."/>
            <person name="Sakakibara K."/>
            <person name="Fujita T."/>
            <person name="Oishi K."/>
            <person name="Shin-I T."/>
            <person name="Kuroki Y."/>
            <person name="Toyoda A."/>
            <person name="Suzuki Y."/>
            <person name="Hashimoto A."/>
            <person name="Yamaguchi K."/>
            <person name="Sugano A."/>
            <person name="Kohara Y."/>
            <person name="Fujiyama A."/>
            <person name="Anterola A."/>
            <person name="Aoki S."/>
            <person name="Ashton N."/>
            <person name="Barbazuk W.B."/>
            <person name="Barker E."/>
            <person name="Bennetzen J."/>
            <person name="Bezanilla M."/>
            <person name="Blankenship R."/>
            <person name="Cho S.H."/>
            <person name="Dutcher S."/>
            <person name="Estelle M."/>
            <person name="Fawcett J.A."/>
            <person name="Gundlach H."/>
            <person name="Hanada K."/>
            <person name="Heyl A."/>
            <person name="Hicks K.A."/>
            <person name="Hugh J."/>
            <person name="Lohr M."/>
            <person name="Mayer K."/>
            <person name="Melkozernov A."/>
            <person name="Murata T."/>
            <person name="Nelson D."/>
            <person name="Pils B."/>
            <person name="Prigge M."/>
            <person name="Reiss B."/>
            <person name="Renner T."/>
            <person name="Rombauts S."/>
            <person name="Rushton P."/>
            <person name="Sanderfoot A."/>
            <person name="Schween G."/>
            <person name="Shiu S.-H."/>
            <person name="Stueber K."/>
            <person name="Theodoulou F.L."/>
            <person name="Tu H."/>
            <person name="Van de Peer Y."/>
            <person name="Verrier P.J."/>
            <person name="Waters E."/>
            <person name="Wood A."/>
            <person name="Yang L."/>
            <person name="Cove D."/>
            <person name="Cuming A."/>
            <person name="Hasebe M."/>
            <person name="Lucas S."/>
            <person name="Mishler D.B."/>
            <person name="Reski R."/>
            <person name="Grigoriev I."/>
            <person name="Quatrano R.S."/>
            <person name="Boore J.L."/>
        </authorList>
    </citation>
    <scope>NUCLEOTIDE SEQUENCE [LARGE SCALE GENOMIC DNA]</scope>
    <source>
        <strain evidence="10 11">cv. Gransden 2004</strain>
    </source>
</reference>
<evidence type="ECO:0000313" key="10">
    <source>
        <dbReference type="EnsemblPlants" id="Pp3c17_23550V3.1"/>
    </source>
</evidence>
<sequence>MLQVCGHVHGLALRLGDASTSSLIMFRSSSPPLLRRNCGCGRLARGTQAGVAAPIVALQSSQISEGMAEGLNSKAVRPLIKMCGITSPEDAAVAARAGATYIGMIVWPKSKRSVTVSLAQEIAAAARENGAEPVGVFVDEDAEQIERACNDAKLGIAQLHGDGARASLLQGLPESLKVIYVLHANKNGIIQTKFPESSEGSPLVDWVLVDSLQGGSGEQFDWRNFRAPSMQSRRGWLLAGGLTPSNVATALSLVTPNAVDVSSGIAGPDGIRKDPARIQAFVHAVQNSDLFNDVGSR</sequence>
<keyword evidence="4" id="KW-0028">Amino-acid biosynthesis</keyword>
<gene>
    <name evidence="10" type="primary">LOC112294463</name>
    <name evidence="9" type="ORF">PHYPA_022542</name>
</gene>
<accession>A0A2K1J587</accession>
<dbReference type="OMA" id="FHGDESP"/>
<dbReference type="UniPathway" id="UPA00035">
    <property type="reaction ID" value="UER00042"/>
</dbReference>
<dbReference type="EnsemblPlants" id="Pp3c17_23550V3.1">
    <property type="protein sequence ID" value="Pp3c17_23550V3.1"/>
    <property type="gene ID" value="Pp3c17_23550"/>
</dbReference>
<dbReference type="GO" id="GO:0004640">
    <property type="term" value="F:phosphoribosylanthranilate isomerase activity"/>
    <property type="evidence" value="ECO:0000318"/>
    <property type="project" value="GO_Central"/>
</dbReference>
<dbReference type="Gramene" id="Pp3c17_23550V3.1">
    <property type="protein sequence ID" value="Pp3c17_23550V3.1"/>
    <property type="gene ID" value="Pp3c17_23550"/>
</dbReference>
<evidence type="ECO:0000313" key="11">
    <source>
        <dbReference type="Proteomes" id="UP000006727"/>
    </source>
</evidence>
<dbReference type="HAMAP" id="MF_00135">
    <property type="entry name" value="PRAI"/>
    <property type="match status" value="1"/>
</dbReference>
<keyword evidence="5" id="KW-0822">Tryptophan biosynthesis</keyword>
<dbReference type="OrthoDB" id="524799at2759"/>